<feature type="transmembrane region" description="Helical" evidence="1">
    <location>
        <begin position="52"/>
        <end position="74"/>
    </location>
</feature>
<dbReference type="PANTHER" id="PTHR35394">
    <property type="entry name" value="DUF3176 DOMAIN-CONTAINING PROTEIN"/>
    <property type="match status" value="1"/>
</dbReference>
<sequence>MADTPAARPSQLPVPSAEITAQTSLISDSSDAITVKTESIVVERKPRLLATWWQEGISALLLVASATASFATLYPYQGKPLPDWPYSITVGSLLSAYSVVLRLSASFLLAEGLAQLKWQWMNRKERPLHDLVLHDDATRGPLGAIDLLRRLPFPWSWQWLACVLILVTLLIGPFTQQVLQYRQCSVVVQKSDNRQSLVPRASIFLGKGAHEGAGINILTMAEQASVNAGLYTAGQVRVTCFSGNCTIAPYKSIGYCSSCVDVSSEARVTTTNNTNGRLGYNGDITNTSLSSGLAVVHNRTKLASATYDLGTSAFAQGTFQILLGLAGTSGRPMDLASGRAPPCDDPDTKETWRCKGYGATNCSFYPCVRSYEAHIVNGAFAETVVDETPETADWNTTDSPIASYLAAMLDTSCLERSEREALAAAGFNFSSTSNWSPYPFFNGSDTQRRTNISNIGDLVDLERHYLDRGCVYGTNIFFINGLNMYLRMALTGNLSISAGSYGRYTLIEGSQLLQLVYNYGDASFERTQALMQNVSLSLSNYMRLNPGQDFYSSSMPATGEASEMKTCLQVQWIWLTLPMVVTILTLILFVATVVSARKVPRVVTTWKSSLLPLFFYGPDYQSRTPGMDVREMMTQDVTSMAKHAKTVRIRLETDEKESVRLREVHGVARPAEDR</sequence>
<reference evidence="2" key="2">
    <citation type="journal article" date="2022" name="Microb. Genom.">
        <title>A chromosome-scale genome assembly of the tomato pathogen Cladosporium fulvum reveals a compartmentalized genome architecture and the presence of a dispensable chromosome.</title>
        <authorList>
            <person name="Zaccaron A.Z."/>
            <person name="Chen L.H."/>
            <person name="Samaras A."/>
            <person name="Stergiopoulos I."/>
        </authorList>
    </citation>
    <scope>NUCLEOTIDE SEQUENCE</scope>
    <source>
        <strain evidence="2">Race5_Kim</strain>
    </source>
</reference>
<feature type="transmembrane region" description="Helical" evidence="1">
    <location>
        <begin position="572"/>
        <end position="594"/>
    </location>
</feature>
<evidence type="ECO:0000313" key="2">
    <source>
        <dbReference type="EMBL" id="UJO21715.1"/>
    </source>
</evidence>
<dbReference type="KEGG" id="ffu:CLAFUR5_09061"/>
<keyword evidence="1" id="KW-0812">Transmembrane</keyword>
<accession>A0A9Q8UTE6</accession>
<keyword evidence="3" id="KW-1185">Reference proteome</keyword>
<dbReference type="RefSeq" id="XP_047766081.1">
    <property type="nucleotide sequence ID" value="XM_047908209.1"/>
</dbReference>
<dbReference type="Proteomes" id="UP000756132">
    <property type="component" value="Chromosome 9"/>
</dbReference>
<protein>
    <submittedName>
        <fullName evidence="2">Uncharacterized protein</fullName>
    </submittedName>
</protein>
<reference evidence="2" key="1">
    <citation type="submission" date="2021-12" db="EMBL/GenBank/DDBJ databases">
        <authorList>
            <person name="Zaccaron A."/>
            <person name="Stergiopoulos I."/>
        </authorList>
    </citation>
    <scope>NUCLEOTIDE SEQUENCE</scope>
    <source>
        <strain evidence="2">Race5_Kim</strain>
    </source>
</reference>
<keyword evidence="1" id="KW-1133">Transmembrane helix</keyword>
<dbReference type="PANTHER" id="PTHR35394:SF5">
    <property type="entry name" value="DUF3176 DOMAIN-CONTAINING PROTEIN"/>
    <property type="match status" value="1"/>
</dbReference>
<feature type="transmembrane region" description="Helical" evidence="1">
    <location>
        <begin position="157"/>
        <end position="175"/>
    </location>
</feature>
<dbReference type="Pfam" id="PF11374">
    <property type="entry name" value="DUF3176"/>
    <property type="match status" value="1"/>
</dbReference>
<dbReference type="AlphaFoldDB" id="A0A9Q8UTE6"/>
<keyword evidence="1" id="KW-0472">Membrane</keyword>
<evidence type="ECO:0000313" key="3">
    <source>
        <dbReference type="Proteomes" id="UP000756132"/>
    </source>
</evidence>
<evidence type="ECO:0000256" key="1">
    <source>
        <dbReference type="SAM" id="Phobius"/>
    </source>
</evidence>
<name>A0A9Q8UTE6_PASFU</name>
<dbReference type="EMBL" id="CP090171">
    <property type="protein sequence ID" value="UJO21715.1"/>
    <property type="molecule type" value="Genomic_DNA"/>
</dbReference>
<dbReference type="InterPro" id="IPR021514">
    <property type="entry name" value="DUF3176"/>
</dbReference>
<dbReference type="OrthoDB" id="5376804at2759"/>
<gene>
    <name evidence="2" type="ORF">CLAFUR5_09061</name>
</gene>
<dbReference type="GeneID" id="71988939"/>
<organism evidence="2 3">
    <name type="scientific">Passalora fulva</name>
    <name type="common">Tomato leaf mold</name>
    <name type="synonym">Cladosporium fulvum</name>
    <dbReference type="NCBI Taxonomy" id="5499"/>
    <lineage>
        <taxon>Eukaryota</taxon>
        <taxon>Fungi</taxon>
        <taxon>Dikarya</taxon>
        <taxon>Ascomycota</taxon>
        <taxon>Pezizomycotina</taxon>
        <taxon>Dothideomycetes</taxon>
        <taxon>Dothideomycetidae</taxon>
        <taxon>Mycosphaerellales</taxon>
        <taxon>Mycosphaerellaceae</taxon>
        <taxon>Fulvia</taxon>
    </lineage>
</organism>
<feature type="transmembrane region" description="Helical" evidence="1">
    <location>
        <begin position="94"/>
        <end position="114"/>
    </location>
</feature>
<proteinExistence type="predicted"/>